<dbReference type="InterPro" id="IPR004882">
    <property type="entry name" value="Luc7-rel"/>
</dbReference>
<feature type="compositionally biased region" description="Basic and acidic residues" evidence="3">
    <location>
        <begin position="267"/>
        <end position="293"/>
    </location>
</feature>
<comment type="similarity">
    <text evidence="1">Belongs to the Luc7 family.</text>
</comment>
<evidence type="ECO:0000256" key="2">
    <source>
        <dbReference type="SAM" id="Coils"/>
    </source>
</evidence>
<protein>
    <recommendedName>
        <fullName evidence="6">Luc7-like protein 3</fullName>
    </recommendedName>
</protein>
<gene>
    <name evidence="4" type="ORF">NP493_224g03079</name>
</gene>
<feature type="compositionally biased region" description="Basic residues" evidence="3">
    <location>
        <begin position="294"/>
        <end position="421"/>
    </location>
</feature>
<comment type="caution">
    <text evidence="4">The sequence shown here is derived from an EMBL/GenBank/DDBJ whole genome shotgun (WGS) entry which is preliminary data.</text>
</comment>
<dbReference type="PANTHER" id="PTHR12375">
    <property type="entry name" value="RNA-BINDING PROTEIN LUC7-RELATED"/>
    <property type="match status" value="1"/>
</dbReference>
<feature type="region of interest" description="Disordered" evidence="3">
    <location>
        <begin position="239"/>
        <end position="530"/>
    </location>
</feature>
<dbReference type="GO" id="GO:0006376">
    <property type="term" value="P:mRNA splice site recognition"/>
    <property type="evidence" value="ECO:0007669"/>
    <property type="project" value="InterPro"/>
</dbReference>
<feature type="compositionally biased region" description="Basic and acidic residues" evidence="3">
    <location>
        <begin position="243"/>
        <end position="260"/>
    </location>
</feature>
<evidence type="ECO:0000256" key="1">
    <source>
        <dbReference type="ARBA" id="ARBA00005655"/>
    </source>
</evidence>
<evidence type="ECO:0000256" key="3">
    <source>
        <dbReference type="SAM" id="MobiDB-lite"/>
    </source>
</evidence>
<accession>A0AAD9UDX9</accession>
<keyword evidence="5" id="KW-1185">Reference proteome</keyword>
<dbReference type="AlphaFoldDB" id="A0AAD9UDX9"/>
<dbReference type="Pfam" id="PF03194">
    <property type="entry name" value="LUC7"/>
    <property type="match status" value="1"/>
</dbReference>
<feature type="compositionally biased region" description="Basic and acidic residues" evidence="3">
    <location>
        <begin position="436"/>
        <end position="488"/>
    </location>
</feature>
<evidence type="ECO:0000313" key="4">
    <source>
        <dbReference type="EMBL" id="KAK2185780.1"/>
    </source>
</evidence>
<organism evidence="4 5">
    <name type="scientific">Ridgeia piscesae</name>
    <name type="common">Tubeworm</name>
    <dbReference type="NCBI Taxonomy" id="27915"/>
    <lineage>
        <taxon>Eukaryota</taxon>
        <taxon>Metazoa</taxon>
        <taxon>Spiralia</taxon>
        <taxon>Lophotrochozoa</taxon>
        <taxon>Annelida</taxon>
        <taxon>Polychaeta</taxon>
        <taxon>Sedentaria</taxon>
        <taxon>Canalipalpata</taxon>
        <taxon>Sabellida</taxon>
        <taxon>Siboglinidae</taxon>
        <taxon>Ridgeia</taxon>
    </lineage>
</organism>
<evidence type="ECO:0000313" key="5">
    <source>
        <dbReference type="Proteomes" id="UP001209878"/>
    </source>
</evidence>
<dbReference type="EMBL" id="JAODUO010000223">
    <property type="protein sequence ID" value="KAK2185780.1"/>
    <property type="molecule type" value="Genomic_DNA"/>
</dbReference>
<name>A0AAD9UDX9_RIDPI</name>
<feature type="region of interest" description="Disordered" evidence="3">
    <location>
        <begin position="171"/>
        <end position="194"/>
    </location>
</feature>
<dbReference type="Proteomes" id="UP001209878">
    <property type="component" value="Unassembled WGS sequence"/>
</dbReference>
<sequence length="530" mass="62429">MASTAAALLDELMGRDRNLAPTEKRKEIKWDDPTVCKYFLVDFCPHELFVNTRADLGPCNKLHEEDLRKNYQKSRHFQQMGYEEDFMRFLQTLVADVEKRIRRGHARLALNNAAQQNSVAGGTQAAKQEKIEMLTKKINDLVEKAEELGCEGKVEEAQGMMMLCEKLKEERNDLESGDRGAGGSEHRGEGSSKDMEVCDVCGALLIVGDAQQRIDEHIMGKQHMGYARIRTYLLNRDKSRRRATTEEREEREKERAKKEKEEEEAREAEREKEREERRRKEKEEREKEEVREKERRRKRSHSRTKSRRSRSRSRSRRGRRSRSRDRRRKSRSRSRHHRRSRSHSRTRSRRTSRDRHRSRSRERRKSRSSSRSRKDKRSRSRGRSRSKDHKSRSRRSRSHGRRSRSRNKRSRSRDKRSRSHDKHSQDKRSRSRDKRSHSQDKRLHSQEKRSSSRDRSSPVKNDIKSDELKCEEKGNGKMEVDDVPEHQENGMGDAPVATGEEGKKVEEPTSVMEGKSPATVSPGDQTDKQE</sequence>
<feature type="coiled-coil region" evidence="2">
    <location>
        <begin position="124"/>
        <end position="151"/>
    </location>
</feature>
<keyword evidence="2" id="KW-0175">Coiled coil</keyword>
<proteinExistence type="inferred from homology"/>
<dbReference type="GO" id="GO:0003729">
    <property type="term" value="F:mRNA binding"/>
    <property type="evidence" value="ECO:0007669"/>
    <property type="project" value="InterPro"/>
</dbReference>
<dbReference type="GO" id="GO:0005685">
    <property type="term" value="C:U1 snRNP"/>
    <property type="evidence" value="ECO:0007669"/>
    <property type="project" value="InterPro"/>
</dbReference>
<evidence type="ECO:0008006" key="6">
    <source>
        <dbReference type="Google" id="ProtNLM"/>
    </source>
</evidence>
<reference evidence="4" key="1">
    <citation type="journal article" date="2023" name="Mol. Biol. Evol.">
        <title>Third-Generation Sequencing Reveals the Adaptive Role of the Epigenome in Three Deep-Sea Polychaetes.</title>
        <authorList>
            <person name="Perez M."/>
            <person name="Aroh O."/>
            <person name="Sun Y."/>
            <person name="Lan Y."/>
            <person name="Juniper S.K."/>
            <person name="Young C.R."/>
            <person name="Angers B."/>
            <person name="Qian P.Y."/>
        </authorList>
    </citation>
    <scope>NUCLEOTIDE SEQUENCE</scope>
    <source>
        <strain evidence="4">R07B-5</strain>
    </source>
</reference>